<dbReference type="EMBL" id="SMGG01000007">
    <property type="protein sequence ID" value="TCK58465.1"/>
    <property type="molecule type" value="Genomic_DNA"/>
</dbReference>
<feature type="transmembrane region" description="Helical" evidence="5">
    <location>
        <begin position="288"/>
        <end position="307"/>
    </location>
</feature>
<keyword evidence="5" id="KW-0472">Membrane</keyword>
<keyword evidence="5" id="KW-0812">Transmembrane</keyword>
<dbReference type="PROSITE" id="PS50885">
    <property type="entry name" value="HAMP"/>
    <property type="match status" value="1"/>
</dbReference>
<evidence type="ECO:0000256" key="2">
    <source>
        <dbReference type="ARBA" id="ARBA00023224"/>
    </source>
</evidence>
<evidence type="ECO:0000259" key="6">
    <source>
        <dbReference type="PROSITE" id="PS50111"/>
    </source>
</evidence>
<proteinExistence type="inferred from homology"/>
<comment type="subcellular location">
    <subcellularLocation>
        <location evidence="1">Membrane</location>
    </subcellularLocation>
</comment>
<evidence type="ECO:0000256" key="1">
    <source>
        <dbReference type="ARBA" id="ARBA00004370"/>
    </source>
</evidence>
<dbReference type="OrthoDB" id="9760371at2"/>
<reference evidence="8 9" key="1">
    <citation type="submission" date="2019-03" db="EMBL/GenBank/DDBJ databases">
        <title>Genomic Encyclopedia of Type Strains, Phase IV (KMG-IV): sequencing the most valuable type-strain genomes for metagenomic binning, comparative biology and taxonomic classification.</title>
        <authorList>
            <person name="Goeker M."/>
        </authorList>
    </citation>
    <scope>NUCLEOTIDE SEQUENCE [LARGE SCALE GENOMIC DNA]</scope>
    <source>
        <strain evidence="8 9">DSM 24984</strain>
    </source>
</reference>
<comment type="similarity">
    <text evidence="3">Belongs to the methyl-accepting chemotaxis (MCP) protein family.</text>
</comment>
<dbReference type="InterPro" id="IPR029151">
    <property type="entry name" value="Sensor-like_sf"/>
</dbReference>
<evidence type="ECO:0000313" key="9">
    <source>
        <dbReference type="Proteomes" id="UP000294614"/>
    </source>
</evidence>
<dbReference type="FunFam" id="1.10.287.950:FF:000001">
    <property type="entry name" value="Methyl-accepting chemotaxis sensory transducer"/>
    <property type="match status" value="1"/>
</dbReference>
<organism evidence="8 9">
    <name type="scientific">Seleniivibrio woodruffii</name>
    <dbReference type="NCBI Taxonomy" id="1078050"/>
    <lineage>
        <taxon>Bacteria</taxon>
        <taxon>Pseudomonadati</taxon>
        <taxon>Deferribacterota</taxon>
        <taxon>Deferribacteres</taxon>
        <taxon>Deferribacterales</taxon>
        <taxon>Geovibrionaceae</taxon>
        <taxon>Seleniivibrio</taxon>
    </lineage>
</organism>
<dbReference type="SUPFAM" id="SSF58104">
    <property type="entry name" value="Methyl-accepting chemotaxis protein (MCP) signaling domain"/>
    <property type="match status" value="1"/>
</dbReference>
<feature type="domain" description="Methyl-accepting transducer" evidence="6">
    <location>
        <begin position="367"/>
        <end position="603"/>
    </location>
</feature>
<dbReference type="SMART" id="SM00283">
    <property type="entry name" value="MA"/>
    <property type="match status" value="1"/>
</dbReference>
<protein>
    <submittedName>
        <fullName evidence="8">Methyl-accepting chemotaxis protein</fullName>
    </submittedName>
</protein>
<dbReference type="Gene3D" id="3.30.450.20">
    <property type="entry name" value="PAS domain"/>
    <property type="match status" value="1"/>
</dbReference>
<dbReference type="SUPFAM" id="SSF103190">
    <property type="entry name" value="Sensory domain-like"/>
    <property type="match status" value="1"/>
</dbReference>
<dbReference type="InterPro" id="IPR004089">
    <property type="entry name" value="MCPsignal_dom"/>
</dbReference>
<dbReference type="GO" id="GO:0007165">
    <property type="term" value="P:signal transduction"/>
    <property type="evidence" value="ECO:0007669"/>
    <property type="project" value="UniProtKB-KW"/>
</dbReference>
<dbReference type="PANTHER" id="PTHR32089">
    <property type="entry name" value="METHYL-ACCEPTING CHEMOTAXIS PROTEIN MCPB"/>
    <property type="match status" value="1"/>
</dbReference>
<evidence type="ECO:0000256" key="4">
    <source>
        <dbReference type="PROSITE-ProRule" id="PRU00284"/>
    </source>
</evidence>
<evidence type="ECO:0000256" key="3">
    <source>
        <dbReference type="ARBA" id="ARBA00029447"/>
    </source>
</evidence>
<keyword evidence="9" id="KW-1185">Reference proteome</keyword>
<dbReference type="GO" id="GO:0006935">
    <property type="term" value="P:chemotaxis"/>
    <property type="evidence" value="ECO:0007669"/>
    <property type="project" value="UniProtKB-ARBA"/>
</dbReference>
<evidence type="ECO:0000313" key="8">
    <source>
        <dbReference type="EMBL" id="TCK58465.1"/>
    </source>
</evidence>
<comment type="caution">
    <text evidence="8">The sequence shown here is derived from an EMBL/GenBank/DDBJ whole genome shotgun (WGS) entry which is preliminary data.</text>
</comment>
<dbReference type="PROSITE" id="PS50111">
    <property type="entry name" value="CHEMOTAXIS_TRANSDUC_2"/>
    <property type="match status" value="1"/>
</dbReference>
<dbReference type="CDD" id="cd18773">
    <property type="entry name" value="PDC1_HK_sensor"/>
    <property type="match status" value="1"/>
</dbReference>
<name>A0A4R1K331_9BACT</name>
<dbReference type="CDD" id="cd06225">
    <property type="entry name" value="HAMP"/>
    <property type="match status" value="1"/>
</dbReference>
<dbReference type="PANTHER" id="PTHR32089:SF112">
    <property type="entry name" value="LYSOZYME-LIKE PROTEIN-RELATED"/>
    <property type="match status" value="1"/>
</dbReference>
<keyword evidence="2 4" id="KW-0807">Transducer</keyword>
<dbReference type="SMART" id="SM00304">
    <property type="entry name" value="HAMP"/>
    <property type="match status" value="1"/>
</dbReference>
<dbReference type="AlphaFoldDB" id="A0A4R1K331"/>
<sequence length="640" mass="69991">MINLKFKTKILMAVTCLFLVFSLFIGIAVYMNSTNAIVNALSDPISESNFIISKSISGFYSYNNDIAKTLANSKMVSDAISKKDFSNVQSYLTELKNNTKGIEGCYLGIRKDKPTVVADSFNGAAIGLNLFKTSSVYNVKAAIKLRNMVSEPIMSPITKDLTIVTTYPVIIDNQYAGVVGISASFGEFIKSLISNIKLLDNGYVALTMDDGRVLQHEDRSKILKENIKDYEWGRTLLNLKEGDFTIQTVNNKKAVISYNDVNGTGLKIISYVPYDDFKNRSLSVSIPIIYMAVIGLIIALIVMYFIANSIAKPISITSDAIKMISDGNGDLTCRLSVNANDEIGSLAHNFNKYMDSLKVTISTIREIAEHLASASTQIGNSTDEISLNTGNQSQQISDVSALLNDMREQSDHVNNKLSEIFVKTEGVSGNADQAKVMLKNVVSHMGDINLHVKNLAGTVNNLQNSSREITNISFVINDIADQTNLLALNAAIEAARAGNAGRGFAVVADEVRKLAERTQDAIKEIEKITLTFKNDTENVSDAMIMTIDKVSKGVDAINNVYEKIETVAEAMKTIASNGSVIKEVLKIQADKTDIINDKADCISSGIEEIHVAMQQSVKSVELLQSQAHVLYEHVDSFKLS</sequence>
<accession>A0A4R1K331</accession>
<dbReference type="CDD" id="cd12912">
    <property type="entry name" value="PDC2_MCP_like"/>
    <property type="match status" value="1"/>
</dbReference>
<dbReference type="RefSeq" id="WP_132874631.1">
    <property type="nucleotide sequence ID" value="NZ_SMGG01000007.1"/>
</dbReference>
<keyword evidence="5" id="KW-1133">Transmembrane helix</keyword>
<dbReference type="Gene3D" id="1.10.287.950">
    <property type="entry name" value="Methyl-accepting chemotaxis protein"/>
    <property type="match status" value="1"/>
</dbReference>
<evidence type="ECO:0000256" key="5">
    <source>
        <dbReference type="SAM" id="Phobius"/>
    </source>
</evidence>
<dbReference type="GO" id="GO:0016020">
    <property type="term" value="C:membrane"/>
    <property type="evidence" value="ECO:0007669"/>
    <property type="project" value="UniProtKB-SubCell"/>
</dbReference>
<evidence type="ECO:0000259" key="7">
    <source>
        <dbReference type="PROSITE" id="PS50885"/>
    </source>
</evidence>
<gene>
    <name evidence="8" type="ORF">C8D98_2668</name>
</gene>
<dbReference type="Pfam" id="PF00672">
    <property type="entry name" value="HAMP"/>
    <property type="match status" value="1"/>
</dbReference>
<feature type="domain" description="HAMP" evidence="7">
    <location>
        <begin position="308"/>
        <end position="362"/>
    </location>
</feature>
<dbReference type="Proteomes" id="UP000294614">
    <property type="component" value="Unassembled WGS sequence"/>
</dbReference>
<dbReference type="Pfam" id="PF00015">
    <property type="entry name" value="MCPsignal"/>
    <property type="match status" value="1"/>
</dbReference>
<dbReference type="InterPro" id="IPR003660">
    <property type="entry name" value="HAMP_dom"/>
</dbReference>